<sequence length="84" mass="9239">MKNKDIGYNKLPSRRKLALHVISTAEGGAGDEKNIKDNGEENKKPGATTATKITDVIAFKASQSLYPLLKPYNNIPRKGQRSKL</sequence>
<dbReference type="KEGG" id="fas:105271927"/>
<organism evidence="2 3">
    <name type="scientific">Fopius arisanus</name>
    <dbReference type="NCBI Taxonomy" id="64838"/>
    <lineage>
        <taxon>Eukaryota</taxon>
        <taxon>Metazoa</taxon>
        <taxon>Ecdysozoa</taxon>
        <taxon>Arthropoda</taxon>
        <taxon>Hexapoda</taxon>
        <taxon>Insecta</taxon>
        <taxon>Pterygota</taxon>
        <taxon>Neoptera</taxon>
        <taxon>Endopterygota</taxon>
        <taxon>Hymenoptera</taxon>
        <taxon>Apocrita</taxon>
        <taxon>Ichneumonoidea</taxon>
        <taxon>Braconidae</taxon>
        <taxon>Opiinae</taxon>
        <taxon>Fopius</taxon>
    </lineage>
</organism>
<feature type="compositionally biased region" description="Basic and acidic residues" evidence="1">
    <location>
        <begin position="30"/>
        <end position="44"/>
    </location>
</feature>
<proteinExistence type="predicted"/>
<gene>
    <name evidence="3" type="primary">LOC105271927</name>
</gene>
<dbReference type="GeneID" id="105271927"/>
<protein>
    <submittedName>
        <fullName evidence="3">Insulin-degrading enzyme-like</fullName>
    </submittedName>
</protein>
<name>A0A9R1U976_9HYME</name>
<dbReference type="RefSeq" id="XP_011312057.1">
    <property type="nucleotide sequence ID" value="XM_011313755.1"/>
</dbReference>
<keyword evidence="2" id="KW-1185">Reference proteome</keyword>
<dbReference type="Proteomes" id="UP000694866">
    <property type="component" value="Unplaced"/>
</dbReference>
<dbReference type="Gene3D" id="3.30.830.10">
    <property type="entry name" value="Metalloenzyme, LuxS/M16 peptidase-like"/>
    <property type="match status" value="1"/>
</dbReference>
<dbReference type="AlphaFoldDB" id="A0A9R1U976"/>
<feature type="region of interest" description="Disordered" evidence="1">
    <location>
        <begin position="28"/>
        <end position="47"/>
    </location>
</feature>
<evidence type="ECO:0000256" key="1">
    <source>
        <dbReference type="SAM" id="MobiDB-lite"/>
    </source>
</evidence>
<evidence type="ECO:0000313" key="3">
    <source>
        <dbReference type="RefSeq" id="XP_011312057.1"/>
    </source>
</evidence>
<reference evidence="3" key="1">
    <citation type="submission" date="2025-08" db="UniProtKB">
        <authorList>
            <consortium name="RefSeq"/>
        </authorList>
    </citation>
    <scope>IDENTIFICATION</scope>
    <source>
        <strain evidence="3">USDA-PBARC FA_bdor</strain>
        <tissue evidence="3">Whole organism</tissue>
    </source>
</reference>
<accession>A0A9R1U976</accession>
<dbReference type="OrthoDB" id="952271at2759"/>
<evidence type="ECO:0000313" key="2">
    <source>
        <dbReference type="Proteomes" id="UP000694866"/>
    </source>
</evidence>